<feature type="region of interest" description="Disordered" evidence="1">
    <location>
        <begin position="24"/>
        <end position="76"/>
    </location>
</feature>
<dbReference type="EMBL" id="LT670817">
    <property type="protein sequence ID" value="SHH79695.1"/>
    <property type="molecule type" value="Genomic_DNA"/>
</dbReference>
<proteinExistence type="predicted"/>
<dbReference type="RefSeq" id="WP_079604655.1">
    <property type="nucleotide sequence ID" value="NZ_LT670817.1"/>
</dbReference>
<gene>
    <name evidence="3" type="ORF">SAMN05443248_6222</name>
</gene>
<evidence type="ECO:0000313" key="4">
    <source>
        <dbReference type="Proteomes" id="UP000189796"/>
    </source>
</evidence>
<reference evidence="3 4" key="1">
    <citation type="submission" date="2016-11" db="EMBL/GenBank/DDBJ databases">
        <authorList>
            <person name="Jaros S."/>
            <person name="Januszkiewicz K."/>
            <person name="Wedrychowicz H."/>
        </authorList>
    </citation>
    <scope>NUCLEOTIDE SEQUENCE [LARGE SCALE GENOMIC DNA]</scope>
    <source>
        <strain evidence="3 4">GAS138</strain>
    </source>
</reference>
<sequence>MRKLITTIALLALLDTSVAIAQTADSPNPAAPASTTSGQPSLPGEAPIGHRQPRADQVPSAKNPTDPNDPVNRENAALDRIINGICRGC</sequence>
<dbReference type="Proteomes" id="UP000189796">
    <property type="component" value="Chromosome I"/>
</dbReference>
<protein>
    <submittedName>
        <fullName evidence="3">Uncharacterized protein</fullName>
    </submittedName>
</protein>
<evidence type="ECO:0000256" key="2">
    <source>
        <dbReference type="SAM" id="SignalP"/>
    </source>
</evidence>
<dbReference type="AlphaFoldDB" id="A0A1M5VWS5"/>
<feature type="signal peptide" evidence="2">
    <location>
        <begin position="1"/>
        <end position="21"/>
    </location>
</feature>
<organism evidence="3 4">
    <name type="scientific">Bradyrhizobium erythrophlei</name>
    <dbReference type="NCBI Taxonomy" id="1437360"/>
    <lineage>
        <taxon>Bacteria</taxon>
        <taxon>Pseudomonadati</taxon>
        <taxon>Pseudomonadota</taxon>
        <taxon>Alphaproteobacteria</taxon>
        <taxon>Hyphomicrobiales</taxon>
        <taxon>Nitrobacteraceae</taxon>
        <taxon>Bradyrhizobium</taxon>
    </lineage>
</organism>
<keyword evidence="2" id="KW-0732">Signal</keyword>
<feature type="chain" id="PRO_5012341555" evidence="2">
    <location>
        <begin position="22"/>
        <end position="89"/>
    </location>
</feature>
<evidence type="ECO:0000313" key="3">
    <source>
        <dbReference type="EMBL" id="SHH79695.1"/>
    </source>
</evidence>
<name>A0A1M5VWS5_9BRAD</name>
<evidence type="ECO:0000256" key="1">
    <source>
        <dbReference type="SAM" id="MobiDB-lite"/>
    </source>
</evidence>
<dbReference type="OrthoDB" id="8241354at2"/>
<accession>A0A1M5VWS5</accession>